<protein>
    <recommendedName>
        <fullName evidence="2">DUF8201 domain-containing protein</fullName>
    </recommendedName>
</protein>
<dbReference type="InterPro" id="IPR058514">
    <property type="entry name" value="DUF8201"/>
</dbReference>
<reference evidence="3" key="1">
    <citation type="submission" date="2021-04" db="EMBL/GenBank/DDBJ databases">
        <title>Genome sequence of Woronichinia naegeliana from Washington state freshwater lake bloom.</title>
        <authorList>
            <person name="Dreher T.W."/>
        </authorList>
    </citation>
    <scope>NUCLEOTIDE SEQUENCE</scope>
    <source>
        <strain evidence="3">WA131</strain>
    </source>
</reference>
<feature type="transmembrane region" description="Helical" evidence="1">
    <location>
        <begin position="178"/>
        <end position="200"/>
    </location>
</feature>
<feature type="transmembrane region" description="Helical" evidence="1">
    <location>
        <begin position="41"/>
        <end position="60"/>
    </location>
</feature>
<feature type="transmembrane region" description="Helical" evidence="1">
    <location>
        <begin position="274"/>
        <end position="300"/>
    </location>
</feature>
<dbReference type="InterPro" id="IPR058065">
    <property type="entry name" value="LIC_10190-like"/>
</dbReference>
<accession>A0A977L1L0</accession>
<evidence type="ECO:0000259" key="2">
    <source>
        <dbReference type="Pfam" id="PF26626"/>
    </source>
</evidence>
<name>A0A977L1L0_9CYAN</name>
<dbReference type="AlphaFoldDB" id="A0A977L1L0"/>
<feature type="transmembrane region" description="Helical" evidence="1">
    <location>
        <begin position="243"/>
        <end position="262"/>
    </location>
</feature>
<keyword evidence="1" id="KW-1133">Transmembrane helix</keyword>
<feature type="transmembrane region" description="Helical" evidence="1">
    <location>
        <begin position="90"/>
        <end position="115"/>
    </location>
</feature>
<feature type="transmembrane region" description="Helical" evidence="1">
    <location>
        <begin position="212"/>
        <end position="231"/>
    </location>
</feature>
<feature type="transmembrane region" description="Helical" evidence="1">
    <location>
        <begin position="312"/>
        <end position="331"/>
    </location>
</feature>
<feature type="transmembrane region" description="Helical" evidence="1">
    <location>
        <begin position="462"/>
        <end position="479"/>
    </location>
</feature>
<dbReference type="Pfam" id="PF26626">
    <property type="entry name" value="DUF8201"/>
    <property type="match status" value="1"/>
</dbReference>
<feature type="transmembrane region" description="Helical" evidence="1">
    <location>
        <begin position="499"/>
        <end position="517"/>
    </location>
</feature>
<gene>
    <name evidence="3" type="ORF">KA717_09665</name>
</gene>
<dbReference type="EMBL" id="CP073041">
    <property type="protein sequence ID" value="UXE62931.1"/>
    <property type="molecule type" value="Genomic_DNA"/>
</dbReference>
<dbReference type="NCBIfam" id="NF047510">
    <property type="entry name" value="LIC_10190_fam"/>
    <property type="match status" value="1"/>
</dbReference>
<evidence type="ECO:0000256" key="1">
    <source>
        <dbReference type="SAM" id="Phobius"/>
    </source>
</evidence>
<feature type="transmembrane region" description="Helical" evidence="1">
    <location>
        <begin position="439"/>
        <end position="456"/>
    </location>
</feature>
<keyword evidence="1" id="KW-0812">Transmembrane</keyword>
<proteinExistence type="predicted"/>
<evidence type="ECO:0000313" key="3">
    <source>
        <dbReference type="EMBL" id="UXE62931.1"/>
    </source>
</evidence>
<dbReference type="KEGG" id="wna:KA717_09665"/>
<dbReference type="Proteomes" id="UP001065613">
    <property type="component" value="Chromosome"/>
</dbReference>
<feature type="transmembrane region" description="Helical" evidence="1">
    <location>
        <begin position="401"/>
        <end position="418"/>
    </location>
</feature>
<keyword evidence="1" id="KW-0472">Membrane</keyword>
<feature type="domain" description="DUF8201" evidence="2">
    <location>
        <begin position="1"/>
        <end position="467"/>
    </location>
</feature>
<feature type="transmembrane region" description="Helical" evidence="1">
    <location>
        <begin position="6"/>
        <end position="29"/>
    </location>
</feature>
<feature type="transmembrane region" description="Helical" evidence="1">
    <location>
        <begin position="66"/>
        <end position="83"/>
    </location>
</feature>
<organism evidence="3">
    <name type="scientific">Woronichinia naegeliana WA131</name>
    <dbReference type="NCBI Taxonomy" id="2824559"/>
    <lineage>
        <taxon>Bacteria</taxon>
        <taxon>Bacillati</taxon>
        <taxon>Cyanobacteriota</taxon>
        <taxon>Cyanophyceae</taxon>
        <taxon>Synechococcales</taxon>
        <taxon>Coelosphaeriaceae</taxon>
        <taxon>Woronichinia</taxon>
    </lineage>
</organism>
<sequence length="590" mass="67356">MLILVTLIIITALSLIGYGRLLIWTLNLFKIFPNSSFSTSDYSLLGIFVVMTLAIVGNFFIPLSNFSGVITLILGVLILILFNKKSNLSFILFIKQNSTSFLIMTLCVVLVMARLETSQIMTYQTYKTVYHFDTGLYHMPFLQWIASYPIPIGLANLHGRFGFNSSWLIFHSAWRFPWIGWSSLPMVEGWIWTLGLWILGEGLVNSWTKFAHGNRILLITLALMFFINFGINPPGSVVSTDHAANIVALLVVVYFLEFLNAIKEQNASKIQRGILLMIISSCLAITGKLSMLPIICFPMIGCLMMSKTLTMWRFLIVSLTVGVIFFFLWILRNFLLSGCLVYPVAFTCSDLVSWGVGSQQAIIEKNDVTAWARSPGTDYLKSLDNYNWLTSWFIRLLDNPTIKLVFISLSLSLFLPIFEILKIQYYQEDKERIAKSTDFALIVLIAVLGLLLWFFNGPDPRFSWSFLILASVPTTSFWLTLFNITKAFDLLTKVFQQKVTYYILIIVIMIVFTQYSSKLFDLTPWDKAPNVDFSQKVLPKNGQIIYTPLQNNESLEIYQCWAIPIPCTPYSNDKLSFKKQWGYIIISKNL</sequence>
<feature type="transmembrane region" description="Helical" evidence="1">
    <location>
        <begin position="135"/>
        <end position="157"/>
    </location>
</feature>